<keyword evidence="3" id="KW-0479">Metal-binding</keyword>
<keyword evidence="6" id="KW-1133">Transmembrane helix</keyword>
<sequence>MEVPKRLPQADERTLMHSEDHNASFDDDDSENDENDEDVHAVSDSEGHSGSPKHESMPRSSSSPEIGPRSSPPPIATMPPAMKTSINNLAASIMAIARPAGPPLPTTPSERKASADIGLHGNVGTSVFFSPPLLPPAFANLTICENCKEEVGTLLGKSRHHCRNCGGTFCQACSSKTSVVPFEALTHKGEFRVCDCCCVRIREFQAQAQTPHATWNGLSPMTQSDFLAKFELPDAQSPVVIFTCCYFPEIRPFYGHLFLTRDYVAFAAYRSSETPILISYSDITAVVKPEFYFINALQLKTKDKTWFFAEFNGLRDMCFVRLDQLILAHRQQQSRDSDVSPEALKEMASQRRKSMKLTKKPRCVTCQFVSARIRTLCSNVTSPKNGDDDDFVPLAPDEALLGMTGVLDCEMPGNVHDVFDTLFANGLGQTFYSNVMVSTKDIDISVGGWQLLTSDTPKEVTSGFKISTETFTHYRRVESKHPPKVSFPGLPPYAECVRHQLYRHQGDGKSWSRLIIADVLRMNKIPFSDYFEIETRWVFTRDGKKFTHAQVGLVIHFLKSTWFKSQIVSSTISESKEAFETWASHGNTALRQAASGSTAPPVASPTSDMPTDSNSSTSRSTSCVAAEEMAPVEKAAPTQVASPRASPLPMIVLGLLVLYTLYCLRAVHTSLLRLHSRLDTLEETLVAQASATCPTELVHSVLRALEAVVRH</sequence>
<dbReference type="OMA" id="YRRVESK"/>
<evidence type="ECO:0000256" key="8">
    <source>
        <dbReference type="PROSITE-ProRule" id="PRU00091"/>
    </source>
</evidence>
<dbReference type="InterPro" id="IPR013083">
    <property type="entry name" value="Znf_RING/FYVE/PHD"/>
</dbReference>
<feature type="compositionally biased region" description="Basic and acidic residues" evidence="9">
    <location>
        <begin position="1"/>
        <end position="24"/>
    </location>
</feature>
<evidence type="ECO:0000256" key="4">
    <source>
        <dbReference type="ARBA" id="ARBA00022771"/>
    </source>
</evidence>
<dbReference type="RefSeq" id="XP_008609650.1">
    <property type="nucleotide sequence ID" value="XM_008611428.1"/>
</dbReference>
<evidence type="ECO:0000256" key="2">
    <source>
        <dbReference type="ARBA" id="ARBA00022692"/>
    </source>
</evidence>
<dbReference type="PROSITE" id="PS51778">
    <property type="entry name" value="VAST"/>
    <property type="match status" value="1"/>
</dbReference>
<keyword evidence="7" id="KW-0472">Membrane</keyword>
<dbReference type="InterPro" id="IPR031968">
    <property type="entry name" value="VASt"/>
</dbReference>
<dbReference type="PANTHER" id="PTHR47666:SF1">
    <property type="entry name" value="PROTEIN VASCULAR ASSOCIATED DEATH 1, CHLOROPLASTIC"/>
    <property type="match status" value="1"/>
</dbReference>
<protein>
    <recommendedName>
        <fullName evidence="14">FYVE-type domain-containing protein</fullName>
    </recommendedName>
</protein>
<dbReference type="EMBL" id="JH767146">
    <property type="protein sequence ID" value="EQC36869.1"/>
    <property type="molecule type" value="Genomic_DNA"/>
</dbReference>
<dbReference type="Proteomes" id="UP000030762">
    <property type="component" value="Unassembled WGS sequence"/>
</dbReference>
<evidence type="ECO:0000313" key="13">
    <source>
        <dbReference type="Proteomes" id="UP000030762"/>
    </source>
</evidence>
<dbReference type="InterPro" id="IPR011993">
    <property type="entry name" value="PH-like_dom_sf"/>
</dbReference>
<evidence type="ECO:0008006" key="14">
    <source>
        <dbReference type="Google" id="ProtNLM"/>
    </source>
</evidence>
<dbReference type="GeneID" id="19946426"/>
<evidence type="ECO:0000256" key="6">
    <source>
        <dbReference type="ARBA" id="ARBA00022989"/>
    </source>
</evidence>
<dbReference type="InParanoid" id="T0QFZ6"/>
<reference evidence="12 13" key="1">
    <citation type="submission" date="2012-04" db="EMBL/GenBank/DDBJ databases">
        <title>The Genome Sequence of Saprolegnia declina VS20.</title>
        <authorList>
            <consortium name="The Broad Institute Genome Sequencing Platform"/>
            <person name="Russ C."/>
            <person name="Nusbaum C."/>
            <person name="Tyler B."/>
            <person name="van West P."/>
            <person name="Dieguez-Uribeondo J."/>
            <person name="de Bruijn I."/>
            <person name="Tripathy S."/>
            <person name="Jiang R."/>
            <person name="Young S.K."/>
            <person name="Zeng Q."/>
            <person name="Gargeya S."/>
            <person name="Fitzgerald M."/>
            <person name="Haas B."/>
            <person name="Abouelleil A."/>
            <person name="Alvarado L."/>
            <person name="Arachchi H.M."/>
            <person name="Berlin A."/>
            <person name="Chapman S.B."/>
            <person name="Goldberg J."/>
            <person name="Griggs A."/>
            <person name="Gujja S."/>
            <person name="Hansen M."/>
            <person name="Howarth C."/>
            <person name="Imamovic A."/>
            <person name="Larimer J."/>
            <person name="McCowen C."/>
            <person name="Montmayeur A."/>
            <person name="Murphy C."/>
            <person name="Neiman D."/>
            <person name="Pearson M."/>
            <person name="Priest M."/>
            <person name="Roberts A."/>
            <person name="Saif S."/>
            <person name="Shea T."/>
            <person name="Sisk P."/>
            <person name="Sykes S."/>
            <person name="Wortman J."/>
            <person name="Nusbaum C."/>
            <person name="Birren B."/>
        </authorList>
    </citation>
    <scope>NUCLEOTIDE SEQUENCE [LARGE SCALE GENOMIC DNA]</scope>
    <source>
        <strain evidence="12 13">VS20</strain>
    </source>
</reference>
<feature type="region of interest" description="Disordered" evidence="9">
    <location>
        <begin position="591"/>
        <end position="626"/>
    </location>
</feature>
<dbReference type="PROSITE" id="PS50178">
    <property type="entry name" value="ZF_FYVE"/>
    <property type="match status" value="1"/>
</dbReference>
<feature type="compositionally biased region" description="Basic and acidic residues" evidence="9">
    <location>
        <begin position="38"/>
        <end position="57"/>
    </location>
</feature>
<evidence type="ECO:0000256" key="3">
    <source>
        <dbReference type="ARBA" id="ARBA00022723"/>
    </source>
</evidence>
<evidence type="ECO:0000259" key="10">
    <source>
        <dbReference type="PROSITE" id="PS50178"/>
    </source>
</evidence>
<dbReference type="SMART" id="SM00064">
    <property type="entry name" value="FYVE"/>
    <property type="match status" value="1"/>
</dbReference>
<dbReference type="Pfam" id="PF02893">
    <property type="entry name" value="GRAM"/>
    <property type="match status" value="1"/>
</dbReference>
<dbReference type="InterPro" id="IPR017455">
    <property type="entry name" value="Znf_FYVE-rel"/>
</dbReference>
<evidence type="ECO:0000256" key="1">
    <source>
        <dbReference type="ARBA" id="ARBA00004167"/>
    </source>
</evidence>
<keyword evidence="2" id="KW-0812">Transmembrane</keyword>
<dbReference type="InterPro" id="IPR011011">
    <property type="entry name" value="Znf_FYVE_PHD"/>
</dbReference>
<organism evidence="12 13">
    <name type="scientific">Saprolegnia diclina (strain VS20)</name>
    <dbReference type="NCBI Taxonomy" id="1156394"/>
    <lineage>
        <taxon>Eukaryota</taxon>
        <taxon>Sar</taxon>
        <taxon>Stramenopiles</taxon>
        <taxon>Oomycota</taxon>
        <taxon>Saprolegniomycetes</taxon>
        <taxon>Saprolegniales</taxon>
        <taxon>Saprolegniaceae</taxon>
        <taxon>Saprolegnia</taxon>
    </lineage>
</organism>
<dbReference type="AlphaFoldDB" id="T0QFZ6"/>
<evidence type="ECO:0000256" key="7">
    <source>
        <dbReference type="ARBA" id="ARBA00023136"/>
    </source>
</evidence>
<keyword evidence="13" id="KW-1185">Reference proteome</keyword>
<dbReference type="OrthoDB" id="957735at2759"/>
<dbReference type="VEuPathDB" id="FungiDB:SDRG_05699"/>
<dbReference type="GO" id="GO:0016020">
    <property type="term" value="C:membrane"/>
    <property type="evidence" value="ECO:0007669"/>
    <property type="project" value="UniProtKB-SubCell"/>
</dbReference>
<dbReference type="Gene3D" id="3.30.40.10">
    <property type="entry name" value="Zinc/RING finger domain, C3HC4 (zinc finger)"/>
    <property type="match status" value="1"/>
</dbReference>
<feature type="domain" description="VASt" evidence="11">
    <location>
        <begin position="402"/>
        <end position="594"/>
    </location>
</feature>
<keyword evidence="4 8" id="KW-0863">Zinc-finger</keyword>
<gene>
    <name evidence="12" type="ORF">SDRG_05699</name>
</gene>
<feature type="region of interest" description="Disordered" evidence="9">
    <location>
        <begin position="1"/>
        <end position="81"/>
    </location>
</feature>
<proteinExistence type="predicted"/>
<dbReference type="SUPFAM" id="SSF57903">
    <property type="entry name" value="FYVE/PHD zinc finger"/>
    <property type="match status" value="1"/>
</dbReference>
<evidence type="ECO:0000256" key="5">
    <source>
        <dbReference type="ARBA" id="ARBA00022833"/>
    </source>
</evidence>
<keyword evidence="5" id="KW-0862">Zinc</keyword>
<feature type="compositionally biased region" description="Low complexity" evidence="9">
    <location>
        <begin position="58"/>
        <end position="69"/>
    </location>
</feature>
<feature type="compositionally biased region" description="Acidic residues" evidence="9">
    <location>
        <begin position="25"/>
        <end position="37"/>
    </location>
</feature>
<feature type="compositionally biased region" description="Polar residues" evidence="9">
    <location>
        <begin position="591"/>
        <end position="610"/>
    </location>
</feature>
<dbReference type="Pfam" id="PF16016">
    <property type="entry name" value="VASt"/>
    <property type="match status" value="1"/>
</dbReference>
<evidence type="ECO:0000256" key="9">
    <source>
        <dbReference type="SAM" id="MobiDB-lite"/>
    </source>
</evidence>
<feature type="domain" description="FYVE-type" evidence="10">
    <location>
        <begin position="144"/>
        <end position="202"/>
    </location>
</feature>
<comment type="subcellular location">
    <subcellularLocation>
        <location evidence="1">Membrane</location>
        <topology evidence="1">Single-pass membrane protein</topology>
    </subcellularLocation>
</comment>
<evidence type="ECO:0000313" key="12">
    <source>
        <dbReference type="EMBL" id="EQC36869.1"/>
    </source>
</evidence>
<name>T0QFZ6_SAPDV</name>
<dbReference type="PANTHER" id="PTHR47666">
    <property type="entry name" value="PROTEIN VASCULAR ASSOCIATED DEATH 1, CHLOROPLASTIC"/>
    <property type="match status" value="1"/>
</dbReference>
<dbReference type="Pfam" id="PF01363">
    <property type="entry name" value="FYVE"/>
    <property type="match status" value="1"/>
</dbReference>
<dbReference type="STRING" id="1156394.T0QFZ6"/>
<dbReference type="InterPro" id="IPR004182">
    <property type="entry name" value="GRAM"/>
</dbReference>
<feature type="compositionally biased region" description="Low complexity" evidence="9">
    <location>
        <begin position="611"/>
        <end position="622"/>
    </location>
</feature>
<dbReference type="Gene3D" id="2.30.29.30">
    <property type="entry name" value="Pleckstrin-homology domain (PH domain)/Phosphotyrosine-binding domain (PTB)"/>
    <property type="match status" value="1"/>
</dbReference>
<dbReference type="eggNOG" id="KOG1818">
    <property type="taxonomic scope" value="Eukaryota"/>
</dbReference>
<dbReference type="InterPro" id="IPR000306">
    <property type="entry name" value="Znf_FYVE"/>
</dbReference>
<evidence type="ECO:0000259" key="11">
    <source>
        <dbReference type="PROSITE" id="PS51778"/>
    </source>
</evidence>
<dbReference type="GO" id="GO:0008270">
    <property type="term" value="F:zinc ion binding"/>
    <property type="evidence" value="ECO:0007669"/>
    <property type="project" value="UniProtKB-KW"/>
</dbReference>
<accession>T0QFZ6</accession>